<evidence type="ECO:0000313" key="2">
    <source>
        <dbReference type="EMBL" id="CAA9499697.1"/>
    </source>
</evidence>
<feature type="region of interest" description="Disordered" evidence="1">
    <location>
        <begin position="1"/>
        <end position="86"/>
    </location>
</feature>
<feature type="compositionally biased region" description="Basic and acidic residues" evidence="1">
    <location>
        <begin position="50"/>
        <end position="59"/>
    </location>
</feature>
<feature type="non-terminal residue" evidence="2">
    <location>
        <position position="1"/>
    </location>
</feature>
<dbReference type="AlphaFoldDB" id="A0A6J4SHQ1"/>
<feature type="non-terminal residue" evidence="2">
    <location>
        <position position="86"/>
    </location>
</feature>
<accession>A0A6J4SHQ1</accession>
<organism evidence="2">
    <name type="scientific">uncultured Solirubrobacterales bacterium</name>
    <dbReference type="NCBI Taxonomy" id="768556"/>
    <lineage>
        <taxon>Bacteria</taxon>
        <taxon>Bacillati</taxon>
        <taxon>Actinomycetota</taxon>
        <taxon>Thermoleophilia</taxon>
        <taxon>Solirubrobacterales</taxon>
        <taxon>environmental samples</taxon>
    </lineage>
</organism>
<gene>
    <name evidence="2" type="ORF">AVDCRST_MAG45-1222</name>
</gene>
<reference evidence="2" key="1">
    <citation type="submission" date="2020-02" db="EMBL/GenBank/DDBJ databases">
        <authorList>
            <person name="Meier V. D."/>
        </authorList>
    </citation>
    <scope>NUCLEOTIDE SEQUENCE</scope>
    <source>
        <strain evidence="2">AVDCRST_MAG45</strain>
    </source>
</reference>
<evidence type="ECO:0000256" key="1">
    <source>
        <dbReference type="SAM" id="MobiDB-lite"/>
    </source>
</evidence>
<sequence length="86" mass="9377">GHLPGPGCALGPGVEGPDRGADRRGTRRLLPAAPAARKDRHPARRARQPPADEARERRADHHRGRRPAADRDPRRPQRRGAGPRGV</sequence>
<name>A0A6J4SHQ1_9ACTN</name>
<feature type="compositionally biased region" description="Basic residues" evidence="1">
    <location>
        <begin position="38"/>
        <end position="47"/>
    </location>
</feature>
<dbReference type="EMBL" id="CADCVU010000102">
    <property type="protein sequence ID" value="CAA9499697.1"/>
    <property type="molecule type" value="Genomic_DNA"/>
</dbReference>
<protein>
    <submittedName>
        <fullName evidence="2">Uncharacterized protein</fullName>
    </submittedName>
</protein>
<proteinExistence type="predicted"/>